<protein>
    <submittedName>
        <fullName evidence="2">Uncharacterized protein</fullName>
    </submittedName>
</protein>
<sequence length="171" mass="17668">MLFYKALLAILASTADVWALPVLGDSNGLLNGLTGKLHGVVGKAPLNINKLDDIFQQLLNLLEGIKHRLNILEIRIPEINDVNGIVDGASAMIPEPVSGVVDTVQNTASGVVDTAAGVVPGPVSDALNEVKDAAVNIGNDAVNMIPHPSVVDEALNAASDPVNTIVDAANN</sequence>
<accession>A0AAE9F223</accession>
<evidence type="ECO:0000313" key="2">
    <source>
        <dbReference type="EMBL" id="UMM31225.1"/>
    </source>
</evidence>
<feature type="signal peptide" evidence="1">
    <location>
        <begin position="1"/>
        <end position="19"/>
    </location>
</feature>
<proteinExistence type="predicted"/>
<dbReference type="AlphaFoldDB" id="A0AAE9F223"/>
<gene>
    <name evidence="2" type="ORF">L5515_012791</name>
</gene>
<feature type="chain" id="PRO_5041989986" evidence="1">
    <location>
        <begin position="20"/>
        <end position="171"/>
    </location>
</feature>
<organism evidence="2 3">
    <name type="scientific">Caenorhabditis briggsae</name>
    <dbReference type="NCBI Taxonomy" id="6238"/>
    <lineage>
        <taxon>Eukaryota</taxon>
        <taxon>Metazoa</taxon>
        <taxon>Ecdysozoa</taxon>
        <taxon>Nematoda</taxon>
        <taxon>Chromadorea</taxon>
        <taxon>Rhabditida</taxon>
        <taxon>Rhabditina</taxon>
        <taxon>Rhabditomorpha</taxon>
        <taxon>Rhabditoidea</taxon>
        <taxon>Rhabditidae</taxon>
        <taxon>Peloderinae</taxon>
        <taxon>Caenorhabditis</taxon>
    </lineage>
</organism>
<evidence type="ECO:0000256" key="1">
    <source>
        <dbReference type="SAM" id="SignalP"/>
    </source>
</evidence>
<keyword evidence="3" id="KW-1185">Reference proteome</keyword>
<dbReference type="EMBL" id="CP092623">
    <property type="protein sequence ID" value="UMM31225.1"/>
    <property type="molecule type" value="Genomic_DNA"/>
</dbReference>
<reference evidence="2 3" key="1">
    <citation type="submission" date="2022-04" db="EMBL/GenBank/DDBJ databases">
        <title>Chromosome-level reference genomes for two strains of Caenorhabditis briggsae: an improved platform for comparative genomics.</title>
        <authorList>
            <person name="Stevens L."/>
            <person name="Andersen E."/>
        </authorList>
    </citation>
    <scope>NUCLEOTIDE SEQUENCE [LARGE SCALE GENOMIC DNA]</scope>
    <source>
        <strain evidence="2">VX34</strain>
        <tissue evidence="2">Whole-organism</tissue>
    </source>
</reference>
<keyword evidence="1" id="KW-0732">Signal</keyword>
<name>A0AAE9F223_CAEBR</name>
<dbReference type="Proteomes" id="UP000829354">
    <property type="component" value="Chromosome IV"/>
</dbReference>
<evidence type="ECO:0000313" key="3">
    <source>
        <dbReference type="Proteomes" id="UP000829354"/>
    </source>
</evidence>